<comment type="caution">
    <text evidence="2">The sequence shown here is derived from an EMBL/GenBank/DDBJ whole genome shotgun (WGS) entry which is preliminary data.</text>
</comment>
<keyword evidence="3" id="KW-1185">Reference proteome</keyword>
<dbReference type="EMBL" id="JASPKZ010009800">
    <property type="protein sequence ID" value="KAJ9576324.1"/>
    <property type="molecule type" value="Genomic_DNA"/>
</dbReference>
<dbReference type="AlphaFoldDB" id="A0AAD7Z9B1"/>
<evidence type="ECO:0008006" key="4">
    <source>
        <dbReference type="Google" id="ProtNLM"/>
    </source>
</evidence>
<protein>
    <recommendedName>
        <fullName evidence="4">Gag-like protein</fullName>
    </recommendedName>
</protein>
<sequence>MGTDDEGFSLPPSRHTARKNYTKRNYTPIETRNLFELQDTDKEETPPPIVVHTDEITPYKLECITAGNKKERTTTKKTYQQAYKSVKTPFYTHEYGKPPVIKLTMKGLPSSITVQQVYDELMDRKPLLREMRYLDKLVIQDGVKKRIELPIHILTFNKTTDMKTRLKEDLGELFGIQVRLENYRKPTGGTQCFNCQGFGHIAEFCVRATKYVRCSREHRVTECTQTTPKCSNCNEKHAASFRQCPAFRKYLKARQQPTIEKTTPKLTLPTPPPKSKSKSTTVQNINPPSLSALPTLSNTQQTPVQQLLSLFIIIPQNPELLQATLTFVSNLVPQ</sequence>
<evidence type="ECO:0000313" key="3">
    <source>
        <dbReference type="Proteomes" id="UP001233999"/>
    </source>
</evidence>
<accession>A0AAD7Z9B1</accession>
<dbReference type="Proteomes" id="UP001233999">
    <property type="component" value="Unassembled WGS sequence"/>
</dbReference>
<organism evidence="2 3">
    <name type="scientific">Diploptera punctata</name>
    <name type="common">Pacific beetle cockroach</name>
    <dbReference type="NCBI Taxonomy" id="6984"/>
    <lineage>
        <taxon>Eukaryota</taxon>
        <taxon>Metazoa</taxon>
        <taxon>Ecdysozoa</taxon>
        <taxon>Arthropoda</taxon>
        <taxon>Hexapoda</taxon>
        <taxon>Insecta</taxon>
        <taxon>Pterygota</taxon>
        <taxon>Neoptera</taxon>
        <taxon>Polyneoptera</taxon>
        <taxon>Dictyoptera</taxon>
        <taxon>Blattodea</taxon>
        <taxon>Blaberoidea</taxon>
        <taxon>Blaberidae</taxon>
        <taxon>Diplopterinae</taxon>
        <taxon>Diploptera</taxon>
    </lineage>
</organism>
<evidence type="ECO:0000256" key="1">
    <source>
        <dbReference type="SAM" id="MobiDB-lite"/>
    </source>
</evidence>
<reference evidence="2" key="2">
    <citation type="submission" date="2023-05" db="EMBL/GenBank/DDBJ databases">
        <authorList>
            <person name="Fouks B."/>
        </authorList>
    </citation>
    <scope>NUCLEOTIDE SEQUENCE</scope>
    <source>
        <strain evidence="2">Stay&amp;Tobe</strain>
        <tissue evidence="2">Testes</tissue>
    </source>
</reference>
<feature type="region of interest" description="Disordered" evidence="1">
    <location>
        <begin position="258"/>
        <end position="297"/>
    </location>
</feature>
<gene>
    <name evidence="2" type="ORF">L9F63_006824</name>
</gene>
<evidence type="ECO:0000313" key="2">
    <source>
        <dbReference type="EMBL" id="KAJ9576324.1"/>
    </source>
</evidence>
<feature type="region of interest" description="Disordered" evidence="1">
    <location>
        <begin position="1"/>
        <end position="21"/>
    </location>
</feature>
<reference evidence="2" key="1">
    <citation type="journal article" date="2023" name="IScience">
        <title>Live-bearing cockroach genome reveals convergent evolutionary mechanisms linked to viviparity in insects and beyond.</title>
        <authorList>
            <person name="Fouks B."/>
            <person name="Harrison M.C."/>
            <person name="Mikhailova A.A."/>
            <person name="Marchal E."/>
            <person name="English S."/>
            <person name="Carruthers M."/>
            <person name="Jennings E.C."/>
            <person name="Chiamaka E.L."/>
            <person name="Frigard R.A."/>
            <person name="Pippel M."/>
            <person name="Attardo G.M."/>
            <person name="Benoit J.B."/>
            <person name="Bornberg-Bauer E."/>
            <person name="Tobe S.S."/>
        </authorList>
    </citation>
    <scope>NUCLEOTIDE SEQUENCE</scope>
    <source>
        <strain evidence="2">Stay&amp;Tobe</strain>
    </source>
</reference>
<feature type="compositionally biased region" description="Polar residues" evidence="1">
    <location>
        <begin position="282"/>
        <end position="297"/>
    </location>
</feature>
<name>A0AAD7Z9B1_DIPPU</name>
<proteinExistence type="predicted"/>